<gene>
    <name evidence="2" type="ORF">ABE587_06700</name>
</gene>
<proteinExistence type="predicted"/>
<feature type="signal peptide" evidence="1">
    <location>
        <begin position="1"/>
        <end position="34"/>
    </location>
</feature>
<keyword evidence="1" id="KW-0732">Signal</keyword>
<feature type="chain" id="PRO_5045963612" evidence="1">
    <location>
        <begin position="35"/>
        <end position="720"/>
    </location>
</feature>
<evidence type="ECO:0000313" key="3">
    <source>
        <dbReference type="Proteomes" id="UP001400166"/>
    </source>
</evidence>
<comment type="caution">
    <text evidence="2">The sequence shown here is derived from an EMBL/GenBank/DDBJ whole genome shotgun (WGS) entry which is preliminary data.</text>
</comment>
<sequence>MIRSTLTPTGAARPAALALSLLALSLAAELRAQQAPPPTASEWGGIGLLQTPTARMAEDGDIAFTASHNSPYSRYNLTLQPFSWLESSFRYINVSNIRYGASDFSGNQNYKDKSIDFKVRLWRETRWTPDLAFGVRDLGGTGFFSSEYLVASKTFGPIDASIGLATGYIGNRGDFSNPLGAVDDRFKDRRPIPGSDINQAGKFGLSNMFKGPVGIFGGITYQTPWDTLLLKVEYDGNDYKREPRWNHLEQSSPVNVGLVYSPNRNVELTAAWERGEAAMFSLTLRGNPGHASSAPKPFDPPPIKIERSATDPHTPSANAQPDWAYIAGELGHNAGFRVDSISRRGNELIIDGYQNLYASAPKGIGRAARILGNNLDDSYDWYTFRTTRLGMPTVDMSLKRETFESYLEGRVSEDDLRRGTQISAPADIRTDSLYRVANRPWGGGFSFGYRQNLGGPDGFILYQVSANASGSVFLRPNIWLTGALSADIINNYDKFRYDAPSRVQRVRTDIRKYLDTSEVTMPNLQVNVAGKLGKDLYGIAYAGYLEWMYAGVGGELLYRPMGQAWALGANLNHVQQRDFDQHFGLRDYRITTGHASLYYSFDAQERIVGSLSVGRYLAGDYGATINVARVFDNGMSMGAYVTKTDMSAKDFGEGSFDKGIYFSIPFDTVLPRSTRGSATINWAPLIRDGGAMLGRKYPLYGITGERDERSFYNNIRSISD</sequence>
<organism evidence="2 3">
    <name type="scientific">Stenotrophomonas hibiscicola</name>
    <dbReference type="NCBI Taxonomy" id="86189"/>
    <lineage>
        <taxon>Bacteria</taxon>
        <taxon>Pseudomonadati</taxon>
        <taxon>Pseudomonadota</taxon>
        <taxon>Gammaproteobacteria</taxon>
        <taxon>Lysobacterales</taxon>
        <taxon>Lysobacteraceae</taxon>
        <taxon>Stenotrophomonas</taxon>
        <taxon>Stenotrophomonas maltophilia group</taxon>
    </lineage>
</organism>
<name>A0ABV0C8Y2_9GAMM</name>
<dbReference type="InterPro" id="IPR010344">
    <property type="entry name" value="YbjH"/>
</dbReference>
<dbReference type="RefSeq" id="WP_346469519.1">
    <property type="nucleotide sequence ID" value="NZ_JBDJOF010000009.1"/>
</dbReference>
<evidence type="ECO:0000256" key="1">
    <source>
        <dbReference type="SAM" id="SignalP"/>
    </source>
</evidence>
<dbReference type="Pfam" id="PF06082">
    <property type="entry name" value="YjbH"/>
    <property type="match status" value="1"/>
</dbReference>
<reference evidence="2 3" key="1">
    <citation type="submission" date="2024-04" db="EMBL/GenBank/DDBJ databases">
        <title>WGS of bacteria from Torrens River.</title>
        <authorList>
            <person name="Wyrsch E.R."/>
            <person name="Drigo B."/>
        </authorList>
    </citation>
    <scope>NUCLEOTIDE SEQUENCE [LARGE SCALE GENOMIC DNA]</scope>
    <source>
        <strain evidence="2 3">TWI153</strain>
    </source>
</reference>
<dbReference type="EMBL" id="JBDJOF010000009">
    <property type="protein sequence ID" value="MEN5389511.1"/>
    <property type="molecule type" value="Genomic_DNA"/>
</dbReference>
<protein>
    <submittedName>
        <fullName evidence="2">YjbH domain-containing protein</fullName>
    </submittedName>
</protein>
<dbReference type="Proteomes" id="UP001400166">
    <property type="component" value="Unassembled WGS sequence"/>
</dbReference>
<evidence type="ECO:0000313" key="2">
    <source>
        <dbReference type="EMBL" id="MEN5389511.1"/>
    </source>
</evidence>
<accession>A0ABV0C8Y2</accession>
<keyword evidence="3" id="KW-1185">Reference proteome</keyword>